<dbReference type="AlphaFoldDB" id="A0A6S7LRA3"/>
<feature type="non-terminal residue" evidence="11">
    <location>
        <position position="1"/>
    </location>
</feature>
<gene>
    <name evidence="11" type="ORF">PACLA_8A088343</name>
</gene>
<keyword evidence="6" id="KW-1133">Transmembrane helix</keyword>
<keyword evidence="12" id="KW-1185">Reference proteome</keyword>
<proteinExistence type="inferred from homology"/>
<evidence type="ECO:0000256" key="9">
    <source>
        <dbReference type="ARBA" id="ARBA00023136"/>
    </source>
</evidence>
<dbReference type="GO" id="GO:0032541">
    <property type="term" value="C:cortical endoplasmic reticulum"/>
    <property type="evidence" value="ECO:0007669"/>
    <property type="project" value="TreeGrafter"/>
</dbReference>
<protein>
    <recommendedName>
        <fullName evidence="10">Protein ARV</fullName>
    </recommendedName>
</protein>
<evidence type="ECO:0000256" key="5">
    <source>
        <dbReference type="ARBA" id="ARBA00022824"/>
    </source>
</evidence>
<dbReference type="PANTHER" id="PTHR14467:SF0">
    <property type="entry name" value="PROTEIN ARV1"/>
    <property type="match status" value="1"/>
</dbReference>
<name>A0A6S7LRA3_PARCT</name>
<keyword evidence="8 10" id="KW-0443">Lipid metabolism</keyword>
<dbReference type="PANTHER" id="PTHR14467">
    <property type="entry name" value="ARV1"/>
    <property type="match status" value="1"/>
</dbReference>
<dbReference type="GO" id="GO:0006665">
    <property type="term" value="P:sphingolipid metabolic process"/>
    <property type="evidence" value="ECO:0007669"/>
    <property type="project" value="TreeGrafter"/>
</dbReference>
<keyword evidence="9" id="KW-0472">Membrane</keyword>
<sequence>MTATRIQNDFVCVECGLKSDEVYKEFKGGSFKLCICKFCQQRVDKYVEFDTVLVFLDIILHKIQAYRHLIFNKPPK</sequence>
<organism evidence="11 12">
    <name type="scientific">Paramuricea clavata</name>
    <name type="common">Red gorgonian</name>
    <name type="synonym">Violescent sea-whip</name>
    <dbReference type="NCBI Taxonomy" id="317549"/>
    <lineage>
        <taxon>Eukaryota</taxon>
        <taxon>Metazoa</taxon>
        <taxon>Cnidaria</taxon>
        <taxon>Anthozoa</taxon>
        <taxon>Octocorallia</taxon>
        <taxon>Malacalcyonacea</taxon>
        <taxon>Plexauridae</taxon>
        <taxon>Paramuricea</taxon>
    </lineage>
</organism>
<keyword evidence="3 10" id="KW-0813">Transport</keyword>
<evidence type="ECO:0000256" key="3">
    <source>
        <dbReference type="ARBA" id="ARBA00022448"/>
    </source>
</evidence>
<reference evidence="11" key="1">
    <citation type="submission" date="2020-04" db="EMBL/GenBank/DDBJ databases">
        <authorList>
            <person name="Alioto T."/>
            <person name="Alioto T."/>
            <person name="Gomez Garrido J."/>
        </authorList>
    </citation>
    <scope>NUCLEOTIDE SEQUENCE</scope>
    <source>
        <strain evidence="11">A484AB</strain>
    </source>
</reference>
<dbReference type="InterPro" id="IPR007290">
    <property type="entry name" value="Arv1"/>
</dbReference>
<keyword evidence="5 10" id="KW-0256">Endoplasmic reticulum</keyword>
<evidence type="ECO:0000313" key="12">
    <source>
        <dbReference type="Proteomes" id="UP001152795"/>
    </source>
</evidence>
<dbReference type="OrthoDB" id="2192830at2759"/>
<evidence type="ECO:0000256" key="2">
    <source>
        <dbReference type="ARBA" id="ARBA00009187"/>
    </source>
</evidence>
<dbReference type="GO" id="GO:0032366">
    <property type="term" value="P:intracellular sterol transport"/>
    <property type="evidence" value="ECO:0007669"/>
    <property type="project" value="UniProtKB-UniRule"/>
</dbReference>
<evidence type="ECO:0000256" key="8">
    <source>
        <dbReference type="ARBA" id="ARBA00023098"/>
    </source>
</evidence>
<evidence type="ECO:0000256" key="1">
    <source>
        <dbReference type="ARBA" id="ARBA00004477"/>
    </source>
</evidence>
<dbReference type="EMBL" id="CACRXK020028307">
    <property type="protein sequence ID" value="CAB4041433.1"/>
    <property type="molecule type" value="Genomic_DNA"/>
</dbReference>
<dbReference type="GO" id="GO:0097036">
    <property type="term" value="P:regulation of plasma membrane sterol distribution"/>
    <property type="evidence" value="ECO:0007669"/>
    <property type="project" value="UniProtKB-UniRule"/>
</dbReference>
<dbReference type="GO" id="GO:0005789">
    <property type="term" value="C:endoplasmic reticulum membrane"/>
    <property type="evidence" value="ECO:0007669"/>
    <property type="project" value="UniProtKB-SubCell"/>
</dbReference>
<accession>A0A6S7LRA3</accession>
<dbReference type="Proteomes" id="UP001152795">
    <property type="component" value="Unassembled WGS sequence"/>
</dbReference>
<comment type="function">
    <text evidence="10">Mediator of sterol homeostasis involved in sterol uptake, trafficking and distribution into membranes.</text>
</comment>
<evidence type="ECO:0000256" key="6">
    <source>
        <dbReference type="ARBA" id="ARBA00022989"/>
    </source>
</evidence>
<evidence type="ECO:0000256" key="4">
    <source>
        <dbReference type="ARBA" id="ARBA00022692"/>
    </source>
</evidence>
<comment type="similarity">
    <text evidence="2 10">Belongs to the ARV1 family.</text>
</comment>
<dbReference type="GO" id="GO:0016125">
    <property type="term" value="P:sterol metabolic process"/>
    <property type="evidence" value="ECO:0007669"/>
    <property type="project" value="UniProtKB-UniRule"/>
</dbReference>
<keyword evidence="4" id="KW-0812">Transmembrane</keyword>
<dbReference type="GO" id="GO:0005794">
    <property type="term" value="C:Golgi apparatus"/>
    <property type="evidence" value="ECO:0007669"/>
    <property type="project" value="TreeGrafter"/>
</dbReference>
<dbReference type="Pfam" id="PF04161">
    <property type="entry name" value="Arv1"/>
    <property type="match status" value="1"/>
</dbReference>
<evidence type="ECO:0000256" key="10">
    <source>
        <dbReference type="RuleBase" id="RU368065"/>
    </source>
</evidence>
<evidence type="ECO:0000313" key="11">
    <source>
        <dbReference type="EMBL" id="CAB4041433.1"/>
    </source>
</evidence>
<comment type="subcellular location">
    <subcellularLocation>
        <location evidence="1 10">Endoplasmic reticulum membrane</location>
        <topology evidence="1 10">Multi-pass membrane protein</topology>
    </subcellularLocation>
</comment>
<keyword evidence="7 10" id="KW-0445">Lipid transport</keyword>
<evidence type="ECO:0000256" key="7">
    <source>
        <dbReference type="ARBA" id="ARBA00023055"/>
    </source>
</evidence>
<comment type="caution">
    <text evidence="11">The sequence shown here is derived from an EMBL/GenBank/DDBJ whole genome shotgun (WGS) entry which is preliminary data.</text>
</comment>